<dbReference type="CDD" id="cd08193">
    <property type="entry name" value="HVD"/>
    <property type="match status" value="1"/>
</dbReference>
<dbReference type="RefSeq" id="WP_062364754.1">
    <property type="nucleotide sequence ID" value="NZ_CAIGKF010000001.1"/>
</dbReference>
<dbReference type="Pfam" id="PF25137">
    <property type="entry name" value="ADH_Fe_C"/>
    <property type="match status" value="1"/>
</dbReference>
<dbReference type="Gene3D" id="1.20.1090.10">
    <property type="entry name" value="Dehydroquinate synthase-like - alpha domain"/>
    <property type="match status" value="1"/>
</dbReference>
<dbReference type="InterPro" id="IPR001670">
    <property type="entry name" value="ADH_Fe/GldA"/>
</dbReference>
<evidence type="ECO:0000256" key="3">
    <source>
        <dbReference type="ARBA" id="ARBA00023002"/>
    </source>
</evidence>
<comment type="similarity">
    <text evidence="2">Belongs to the iron-containing alcohol dehydrogenase family.</text>
</comment>
<dbReference type="FunFam" id="1.20.1090.10:FF:000001">
    <property type="entry name" value="Aldehyde-alcohol dehydrogenase"/>
    <property type="match status" value="1"/>
</dbReference>
<dbReference type="FunFam" id="3.40.50.1970:FF:000003">
    <property type="entry name" value="Alcohol dehydrogenase, iron-containing"/>
    <property type="match status" value="1"/>
</dbReference>
<evidence type="ECO:0000259" key="5">
    <source>
        <dbReference type="Pfam" id="PF00465"/>
    </source>
</evidence>
<dbReference type="EMBL" id="JAUSRV010000008">
    <property type="protein sequence ID" value="MDP9972268.1"/>
    <property type="molecule type" value="Genomic_DNA"/>
</dbReference>
<comment type="cofactor">
    <cofactor evidence="1">
        <name>Fe cation</name>
        <dbReference type="ChEBI" id="CHEBI:24875"/>
    </cofactor>
</comment>
<dbReference type="Gene3D" id="3.40.50.1970">
    <property type="match status" value="1"/>
</dbReference>
<dbReference type="PANTHER" id="PTHR11496:SF102">
    <property type="entry name" value="ALCOHOL DEHYDROGENASE 4"/>
    <property type="match status" value="1"/>
</dbReference>
<dbReference type="GO" id="GO:0046872">
    <property type="term" value="F:metal ion binding"/>
    <property type="evidence" value="ECO:0007669"/>
    <property type="project" value="InterPro"/>
</dbReference>
<keyword evidence="3" id="KW-0560">Oxidoreductase</keyword>
<protein>
    <submittedName>
        <fullName evidence="7">Alcohol dehydrogenase class IV</fullName>
    </submittedName>
</protein>
<dbReference type="AlphaFoldDB" id="A0AAW8EHH1"/>
<accession>A0AAW8EHH1</accession>
<dbReference type="Pfam" id="PF00465">
    <property type="entry name" value="Fe-ADH"/>
    <property type="match status" value="1"/>
</dbReference>
<evidence type="ECO:0000313" key="8">
    <source>
        <dbReference type="Proteomes" id="UP001224845"/>
    </source>
</evidence>
<name>A0AAW8EHH1_VARPD</name>
<dbReference type="GeneID" id="99717993"/>
<dbReference type="PANTHER" id="PTHR11496">
    <property type="entry name" value="ALCOHOL DEHYDROGENASE"/>
    <property type="match status" value="1"/>
</dbReference>
<keyword evidence="4" id="KW-0520">NAD</keyword>
<dbReference type="PROSITE" id="PS00913">
    <property type="entry name" value="ADH_IRON_1"/>
    <property type="match status" value="1"/>
</dbReference>
<evidence type="ECO:0000259" key="6">
    <source>
        <dbReference type="Pfam" id="PF25137"/>
    </source>
</evidence>
<evidence type="ECO:0000256" key="2">
    <source>
        <dbReference type="ARBA" id="ARBA00007358"/>
    </source>
</evidence>
<proteinExistence type="inferred from homology"/>
<feature type="domain" description="Alcohol dehydrogenase iron-type/glycerol dehydrogenase GldA" evidence="5">
    <location>
        <begin position="10"/>
        <end position="175"/>
    </location>
</feature>
<evidence type="ECO:0000256" key="4">
    <source>
        <dbReference type="ARBA" id="ARBA00023027"/>
    </source>
</evidence>
<dbReference type="SUPFAM" id="SSF56796">
    <property type="entry name" value="Dehydroquinate synthase-like"/>
    <property type="match status" value="1"/>
</dbReference>
<dbReference type="InterPro" id="IPR039697">
    <property type="entry name" value="Alcohol_dehydrogenase_Fe"/>
</dbReference>
<organism evidence="7 8">
    <name type="scientific">Variovorax paradoxus</name>
    <dbReference type="NCBI Taxonomy" id="34073"/>
    <lineage>
        <taxon>Bacteria</taxon>
        <taxon>Pseudomonadati</taxon>
        <taxon>Pseudomonadota</taxon>
        <taxon>Betaproteobacteria</taxon>
        <taxon>Burkholderiales</taxon>
        <taxon>Comamonadaceae</taxon>
        <taxon>Variovorax</taxon>
    </lineage>
</organism>
<dbReference type="InterPro" id="IPR018211">
    <property type="entry name" value="ADH_Fe_CS"/>
</dbReference>
<dbReference type="Proteomes" id="UP001224845">
    <property type="component" value="Unassembled WGS sequence"/>
</dbReference>
<feature type="domain" description="Fe-containing alcohol dehydrogenase-like C-terminal" evidence="6">
    <location>
        <begin position="187"/>
        <end position="384"/>
    </location>
</feature>
<dbReference type="InterPro" id="IPR056798">
    <property type="entry name" value="ADH_Fe_C"/>
</dbReference>
<evidence type="ECO:0000256" key="1">
    <source>
        <dbReference type="ARBA" id="ARBA00001962"/>
    </source>
</evidence>
<reference evidence="7" key="1">
    <citation type="submission" date="2023-07" db="EMBL/GenBank/DDBJ databases">
        <title>Sorghum-associated microbial communities from plants grown in Nebraska, USA.</title>
        <authorList>
            <person name="Schachtman D."/>
        </authorList>
    </citation>
    <scope>NUCLEOTIDE SEQUENCE</scope>
    <source>
        <strain evidence="7">DS3315</strain>
    </source>
</reference>
<comment type="caution">
    <text evidence="7">The sequence shown here is derived from an EMBL/GenBank/DDBJ whole genome shotgun (WGS) entry which is preliminary data.</text>
</comment>
<gene>
    <name evidence="7" type="ORF">J2W39_003510</name>
</gene>
<evidence type="ECO:0000313" key="7">
    <source>
        <dbReference type="EMBL" id="MDP9972268.1"/>
    </source>
</evidence>
<dbReference type="GO" id="GO:0004022">
    <property type="term" value="F:alcohol dehydrogenase (NAD+) activity"/>
    <property type="evidence" value="ECO:0007669"/>
    <property type="project" value="TreeGrafter"/>
</dbReference>
<sequence length="384" mass="40255">MTGFNFETTPRIVCEQGGSGRLGELARGLGVRHFFIITDQPLLQAGLLAPALESLRAAGIAATVYSDVLPDPPEERVLAAVLAAREAGADGVVGFGGGSSMDTAKLVALLARTPAALHDIYGIGLAQGPRLPLVQVPTTAGTGSEVTPIAIVTTPTSEKKGVVSPMLYPDFALLDSHLTLGLPPRLTAMTGIDAMVHAIEAFTSRHKKNPVSDALALKALALLYANQRKVLEDPRNGTAREHMLLGSLLAGMAFANAPVAAVHALAYPLGGHFHVPHGLSNALVLRPVLRFNLEHAAPLYAQLGEAIGTARPGQGPIEGARAFVDAMAALVAVMPFEQNLRSVGVDRSDLPMLAEDALKVQRLLVNNPRDVALADALALYEEAF</sequence>